<dbReference type="GO" id="GO:0008234">
    <property type="term" value="F:cysteine-type peptidase activity"/>
    <property type="evidence" value="ECO:0007669"/>
    <property type="project" value="UniProtKB-KW"/>
</dbReference>
<keyword evidence="2" id="KW-0645">Protease</keyword>
<evidence type="ECO:0000313" key="9">
    <source>
        <dbReference type="Proteomes" id="UP000285712"/>
    </source>
</evidence>
<gene>
    <name evidence="6" type="ORF">DYB35_000063</name>
    <name evidence="7" type="ORF">DYB37_000139</name>
</gene>
<comment type="caution">
    <text evidence="7">The sequence shown here is derived from an EMBL/GenBank/DDBJ whole genome shotgun (WGS) entry which is preliminary data.</text>
</comment>
<keyword evidence="4" id="KW-0788">Thiol protease</keyword>
<dbReference type="GO" id="GO:0000338">
    <property type="term" value="P:protein deneddylation"/>
    <property type="evidence" value="ECO:0007669"/>
    <property type="project" value="TreeGrafter"/>
</dbReference>
<evidence type="ECO:0000256" key="4">
    <source>
        <dbReference type="ARBA" id="ARBA00022807"/>
    </source>
</evidence>
<proteinExistence type="inferred from homology"/>
<comment type="similarity">
    <text evidence="1">Belongs to the peptidase C48 family.</text>
</comment>
<feature type="domain" description="Ubiquitin-like protease family profile" evidence="5">
    <location>
        <begin position="10"/>
        <end position="171"/>
    </location>
</feature>
<evidence type="ECO:0000256" key="1">
    <source>
        <dbReference type="ARBA" id="ARBA00005234"/>
    </source>
</evidence>
<organism evidence="7 8">
    <name type="scientific">Aphanomyces astaci</name>
    <name type="common">Crayfish plague agent</name>
    <dbReference type="NCBI Taxonomy" id="112090"/>
    <lineage>
        <taxon>Eukaryota</taxon>
        <taxon>Sar</taxon>
        <taxon>Stramenopiles</taxon>
        <taxon>Oomycota</taxon>
        <taxon>Saprolegniomycetes</taxon>
        <taxon>Saprolegniales</taxon>
        <taxon>Verrucalvaceae</taxon>
        <taxon>Aphanomyces</taxon>
    </lineage>
</organism>
<sequence length="207" mass="23038">MATAVLFHDAQLYDRDLRLFTTNAWLNDAAIHFYFTVVFHTLCGAPADVLLMDPAVVSCMMLQCDDDEDLIDLAQGLQLKEKSLIVLPVNDRRSFDSQGSHWALLVYSTAHGFQFYDSSADHNFDSAMEVAGVLGRALGLPTDSVVRSVPCPQQHNAYDCGMYVCMVAEWLCTSHCSKQSLPLAEFVTPTAIQSKRRNMPSIVDQLK</sequence>
<dbReference type="Gene3D" id="3.40.395.10">
    <property type="entry name" value="Adenoviral Proteinase, Chain A"/>
    <property type="match status" value="1"/>
</dbReference>
<protein>
    <recommendedName>
        <fullName evidence="5">Ubiquitin-like protease family profile domain-containing protein</fullName>
    </recommendedName>
</protein>
<dbReference type="InterPro" id="IPR044613">
    <property type="entry name" value="Nep1/2-like"/>
</dbReference>
<dbReference type="PANTHER" id="PTHR46468">
    <property type="entry name" value="SENTRIN-SPECIFIC PROTEASE 8"/>
    <property type="match status" value="1"/>
</dbReference>
<dbReference type="SUPFAM" id="SSF54001">
    <property type="entry name" value="Cysteine proteinases"/>
    <property type="match status" value="1"/>
</dbReference>
<evidence type="ECO:0000256" key="2">
    <source>
        <dbReference type="ARBA" id="ARBA00022670"/>
    </source>
</evidence>
<evidence type="ECO:0000256" key="3">
    <source>
        <dbReference type="ARBA" id="ARBA00022801"/>
    </source>
</evidence>
<dbReference type="GO" id="GO:0019784">
    <property type="term" value="F:deNEDDylase activity"/>
    <property type="evidence" value="ECO:0007669"/>
    <property type="project" value="InterPro"/>
</dbReference>
<reference evidence="8 9" key="1">
    <citation type="submission" date="2018-08" db="EMBL/GenBank/DDBJ databases">
        <title>Aphanomyces genome sequencing and annotation.</title>
        <authorList>
            <person name="Minardi D."/>
            <person name="Oidtmann B."/>
            <person name="Van Der Giezen M."/>
            <person name="Studholme D.J."/>
        </authorList>
    </citation>
    <scope>NUCLEOTIDE SEQUENCE [LARGE SCALE GENOMIC DNA]</scope>
    <source>
        <strain evidence="7 8">Da</strain>
        <strain evidence="6 9">Sv</strain>
    </source>
</reference>
<evidence type="ECO:0000313" key="6">
    <source>
        <dbReference type="EMBL" id="RHZ02487.1"/>
    </source>
</evidence>
<dbReference type="InterPro" id="IPR003653">
    <property type="entry name" value="Peptidase_C48_C"/>
</dbReference>
<dbReference type="EMBL" id="QUTH01005384">
    <property type="protein sequence ID" value="RHZ09971.1"/>
    <property type="molecule type" value="Genomic_DNA"/>
</dbReference>
<evidence type="ECO:0000313" key="7">
    <source>
        <dbReference type="EMBL" id="RHZ09971.1"/>
    </source>
</evidence>
<dbReference type="Proteomes" id="UP000285430">
    <property type="component" value="Unassembled WGS sequence"/>
</dbReference>
<evidence type="ECO:0000313" key="8">
    <source>
        <dbReference type="Proteomes" id="UP000285430"/>
    </source>
</evidence>
<dbReference type="GO" id="GO:0006508">
    <property type="term" value="P:proteolysis"/>
    <property type="evidence" value="ECO:0007669"/>
    <property type="project" value="UniProtKB-KW"/>
</dbReference>
<dbReference type="VEuPathDB" id="FungiDB:H257_06137"/>
<evidence type="ECO:0000259" key="5">
    <source>
        <dbReference type="PROSITE" id="PS50600"/>
    </source>
</evidence>
<dbReference type="Proteomes" id="UP000285712">
    <property type="component" value="Unassembled WGS sequence"/>
</dbReference>
<dbReference type="AlphaFoldDB" id="A0A3R7AVZ4"/>
<dbReference type="PROSITE" id="PS50600">
    <property type="entry name" value="ULP_PROTEASE"/>
    <property type="match status" value="1"/>
</dbReference>
<dbReference type="Pfam" id="PF02902">
    <property type="entry name" value="Peptidase_C48"/>
    <property type="match status" value="1"/>
</dbReference>
<dbReference type="PANTHER" id="PTHR46468:SF1">
    <property type="entry name" value="SENTRIN-SPECIFIC PROTEASE 8"/>
    <property type="match status" value="1"/>
</dbReference>
<dbReference type="EMBL" id="QUTG01000292">
    <property type="protein sequence ID" value="RHZ02487.1"/>
    <property type="molecule type" value="Genomic_DNA"/>
</dbReference>
<dbReference type="InterPro" id="IPR038765">
    <property type="entry name" value="Papain-like_cys_pep_sf"/>
</dbReference>
<accession>A0A3R7AVZ4</accession>
<name>A0A3R7AVZ4_APHAT</name>
<keyword evidence="3" id="KW-0378">Hydrolase</keyword>